<organism evidence="2 3">
    <name type="scientific">Thermanaerosceptrum fracticalcis</name>
    <dbReference type="NCBI Taxonomy" id="1712410"/>
    <lineage>
        <taxon>Bacteria</taxon>
        <taxon>Bacillati</taxon>
        <taxon>Bacillota</taxon>
        <taxon>Clostridia</taxon>
        <taxon>Eubacteriales</taxon>
        <taxon>Peptococcaceae</taxon>
        <taxon>Thermanaerosceptrum</taxon>
    </lineage>
</organism>
<feature type="transmembrane region" description="Helical" evidence="1">
    <location>
        <begin position="137"/>
        <end position="163"/>
    </location>
</feature>
<evidence type="ECO:0000313" key="3">
    <source>
        <dbReference type="Proteomes" id="UP000515847"/>
    </source>
</evidence>
<dbReference type="AlphaFoldDB" id="A0A7G6E2Y0"/>
<feature type="transmembrane region" description="Helical" evidence="1">
    <location>
        <begin position="101"/>
        <end position="125"/>
    </location>
</feature>
<accession>A0A7G6E2Y0</accession>
<feature type="transmembrane region" description="Helical" evidence="1">
    <location>
        <begin position="77"/>
        <end position="95"/>
    </location>
</feature>
<protein>
    <recommendedName>
        <fullName evidence="4">ECF transporter S component</fullName>
    </recommendedName>
</protein>
<gene>
    <name evidence="2" type="ORF">BR63_08985</name>
</gene>
<dbReference type="Gene3D" id="1.10.1760.20">
    <property type="match status" value="1"/>
</dbReference>
<dbReference type="EMBL" id="CP045798">
    <property type="protein sequence ID" value="QNB46434.1"/>
    <property type="molecule type" value="Genomic_DNA"/>
</dbReference>
<name>A0A7G6E2Y0_THEFR</name>
<evidence type="ECO:0000256" key="1">
    <source>
        <dbReference type="SAM" id="Phobius"/>
    </source>
</evidence>
<evidence type="ECO:0000313" key="2">
    <source>
        <dbReference type="EMBL" id="QNB46434.1"/>
    </source>
</evidence>
<keyword evidence="1" id="KW-0812">Transmembrane</keyword>
<proteinExistence type="predicted"/>
<keyword evidence="3" id="KW-1185">Reference proteome</keyword>
<dbReference type="RefSeq" id="WP_034422178.1">
    <property type="nucleotide sequence ID" value="NZ_CP045798.1"/>
</dbReference>
<reference evidence="2 3" key="1">
    <citation type="journal article" date="2019" name="Front. Microbiol.">
        <title>Thermoanaerosceptrum fracticalcis gen. nov. sp. nov., a Novel Fumarate-Fermenting Microorganism From a Deep Fractured Carbonate Aquifer of the US Great Basin.</title>
        <authorList>
            <person name="Hamilton-Brehm S.D."/>
            <person name="Stewart L.E."/>
            <person name="Zavarin M."/>
            <person name="Caldwell M."/>
            <person name="Lawson P.A."/>
            <person name="Onstott T.C."/>
            <person name="Grzymski J."/>
            <person name="Neveux I."/>
            <person name="Lollar B.S."/>
            <person name="Russell C.E."/>
            <person name="Moser D.P."/>
        </authorList>
    </citation>
    <scope>NUCLEOTIDE SEQUENCE [LARGE SCALE GENOMIC DNA]</scope>
    <source>
        <strain evidence="2 3">DRI-13</strain>
    </source>
</reference>
<sequence length="169" mass="17968">MNNKEWKNPRNLTIGALLASVAVGFQASPLYLPFIGISFSSLSTLPIALAGYIHGITGFLAYLVAGFIMLTLSVPQALIFFLSSGLLGLSLGILMKRQAPFPAVVGIAALLLSVGMFILGFLLGIPVLPWLTGVKRALLIPVTLCLTLLYSAIWAPVLAAVIVRVKTYL</sequence>
<keyword evidence="1" id="KW-0472">Membrane</keyword>
<dbReference type="Proteomes" id="UP000515847">
    <property type="component" value="Chromosome"/>
</dbReference>
<dbReference type="KEGG" id="tfr:BR63_08985"/>
<keyword evidence="1" id="KW-1133">Transmembrane helix</keyword>
<feature type="transmembrane region" description="Helical" evidence="1">
    <location>
        <begin position="51"/>
        <end position="70"/>
    </location>
</feature>
<evidence type="ECO:0008006" key="4">
    <source>
        <dbReference type="Google" id="ProtNLM"/>
    </source>
</evidence>